<dbReference type="EMBL" id="KV878974">
    <property type="protein sequence ID" value="OJK01789.1"/>
    <property type="molecule type" value="Genomic_DNA"/>
</dbReference>
<keyword evidence="4" id="KW-0521">NADP</keyword>
<keyword evidence="5" id="KW-0560">Oxidoreductase</keyword>
<dbReference type="PANTHER" id="PTHR45348:SF1">
    <property type="entry name" value="TRANS-ENOYL REDUCTASE STHE"/>
    <property type="match status" value="1"/>
</dbReference>
<dbReference type="Pfam" id="PF08240">
    <property type="entry name" value="ADH_N"/>
    <property type="match status" value="1"/>
</dbReference>
<dbReference type="PANTHER" id="PTHR45348">
    <property type="entry name" value="HYPOTHETICAL OXIDOREDUCTASE (EUROFUNG)"/>
    <property type="match status" value="1"/>
</dbReference>
<proteinExistence type="inferred from homology"/>
<evidence type="ECO:0000256" key="3">
    <source>
        <dbReference type="ARBA" id="ARBA00022741"/>
    </source>
</evidence>
<evidence type="ECO:0000313" key="9">
    <source>
        <dbReference type="Proteomes" id="UP000184546"/>
    </source>
</evidence>
<dbReference type="SMART" id="SM00829">
    <property type="entry name" value="PKS_ER"/>
    <property type="match status" value="1"/>
</dbReference>
<dbReference type="InterPro" id="IPR047122">
    <property type="entry name" value="Trans-enoyl_RdTase-like"/>
</dbReference>
<dbReference type="AlphaFoldDB" id="A0A1L9X0I0"/>
<keyword evidence="3" id="KW-0547">Nucleotide-binding</keyword>
<dbReference type="Proteomes" id="UP000184546">
    <property type="component" value="Unassembled WGS sequence"/>
</dbReference>
<accession>A0A1L9X0I0</accession>
<feature type="region of interest" description="Disordered" evidence="6">
    <location>
        <begin position="1"/>
        <end position="35"/>
    </location>
</feature>
<comment type="similarity">
    <text evidence="1">Belongs to the zinc-containing alcohol dehydrogenase family.</text>
</comment>
<name>A0A1L9X0I0_ASPA1</name>
<dbReference type="OrthoDB" id="48317at2759"/>
<dbReference type="SUPFAM" id="SSF50129">
    <property type="entry name" value="GroES-like"/>
    <property type="match status" value="1"/>
</dbReference>
<dbReference type="Gene3D" id="3.90.180.10">
    <property type="entry name" value="Medium-chain alcohol dehydrogenases, catalytic domain"/>
    <property type="match status" value="1"/>
</dbReference>
<dbReference type="GO" id="GO:0000166">
    <property type="term" value="F:nucleotide binding"/>
    <property type="evidence" value="ECO:0007669"/>
    <property type="project" value="UniProtKB-KW"/>
</dbReference>
<dbReference type="Pfam" id="PF00107">
    <property type="entry name" value="ADH_zinc_N"/>
    <property type="match status" value="1"/>
</dbReference>
<feature type="domain" description="Enoyl reductase (ER)" evidence="7">
    <location>
        <begin position="21"/>
        <end position="361"/>
    </location>
</feature>
<evidence type="ECO:0000256" key="1">
    <source>
        <dbReference type="ARBA" id="ARBA00008072"/>
    </source>
</evidence>
<dbReference type="RefSeq" id="XP_020058128.1">
    <property type="nucleotide sequence ID" value="XM_020199390.1"/>
</dbReference>
<keyword evidence="9" id="KW-1185">Reference proteome</keyword>
<sequence length="365" mass="38818">MTHLTQTAIVQTSKDSDNPTHLPLAVSPTAPVPSPQSPHHVLVRILAVALNPNDHKMVTYFNKPSSIAGCDLSGVIQTPHPDHPDLPVGTRVCGALFPYNPTDKGDNGSFAQYCTVDARLLVKVPPHWSDTEAAALGVAWSTISLALSDPHALGLEGLPSRPAHQAGEPVVVYGGATASGTFACQMLNLMGYTPLAITSPQSAPLALSYGAKGTASYTAKDCVATIQALAGKPIRYVLDCITDADSTALCYSLLARTGGVYACLEECPAAWRTRRAVRVKEVMGFQVLGTDLNLGESAYTRPGDSALLAIGVQWAKEVEGLMARREIKPHPLRELSGGWKSIIEGLEMLKKGEVRGEKLVVRIPQ</sequence>
<protein>
    <recommendedName>
        <fullName evidence="7">Enoyl reductase (ER) domain-containing protein</fullName>
    </recommendedName>
</protein>
<feature type="compositionally biased region" description="Polar residues" evidence="6">
    <location>
        <begin position="1"/>
        <end position="13"/>
    </location>
</feature>
<dbReference type="CDD" id="cd08249">
    <property type="entry name" value="enoyl_reductase_like"/>
    <property type="match status" value="1"/>
</dbReference>
<evidence type="ECO:0000313" key="8">
    <source>
        <dbReference type="EMBL" id="OJK01789.1"/>
    </source>
</evidence>
<evidence type="ECO:0000256" key="5">
    <source>
        <dbReference type="ARBA" id="ARBA00023002"/>
    </source>
</evidence>
<evidence type="ECO:0000256" key="2">
    <source>
        <dbReference type="ARBA" id="ARBA00011245"/>
    </source>
</evidence>
<dbReference type="InterPro" id="IPR036291">
    <property type="entry name" value="NAD(P)-bd_dom_sf"/>
</dbReference>
<gene>
    <name evidence="8" type="ORF">ASPACDRAFT_26097</name>
</gene>
<comment type="subunit">
    <text evidence="2">Monomer.</text>
</comment>
<dbReference type="InterPro" id="IPR011032">
    <property type="entry name" value="GroES-like_sf"/>
</dbReference>
<dbReference type="InterPro" id="IPR020843">
    <property type="entry name" value="ER"/>
</dbReference>
<reference evidence="9" key="1">
    <citation type="journal article" date="2017" name="Genome Biol.">
        <title>Comparative genomics reveals high biological diversity and specific adaptations in the industrially and medically important fungal genus Aspergillus.</title>
        <authorList>
            <person name="de Vries R.P."/>
            <person name="Riley R."/>
            <person name="Wiebenga A."/>
            <person name="Aguilar-Osorio G."/>
            <person name="Amillis S."/>
            <person name="Uchima C.A."/>
            <person name="Anderluh G."/>
            <person name="Asadollahi M."/>
            <person name="Askin M."/>
            <person name="Barry K."/>
            <person name="Battaglia E."/>
            <person name="Bayram O."/>
            <person name="Benocci T."/>
            <person name="Braus-Stromeyer S.A."/>
            <person name="Caldana C."/>
            <person name="Canovas D."/>
            <person name="Cerqueira G.C."/>
            <person name="Chen F."/>
            <person name="Chen W."/>
            <person name="Choi C."/>
            <person name="Clum A."/>
            <person name="Dos Santos R.A."/>
            <person name="Damasio A.R."/>
            <person name="Diallinas G."/>
            <person name="Emri T."/>
            <person name="Fekete E."/>
            <person name="Flipphi M."/>
            <person name="Freyberg S."/>
            <person name="Gallo A."/>
            <person name="Gournas C."/>
            <person name="Habgood R."/>
            <person name="Hainaut M."/>
            <person name="Harispe M.L."/>
            <person name="Henrissat B."/>
            <person name="Hilden K.S."/>
            <person name="Hope R."/>
            <person name="Hossain A."/>
            <person name="Karabika E."/>
            <person name="Karaffa L."/>
            <person name="Karanyi Z."/>
            <person name="Krasevec N."/>
            <person name="Kuo A."/>
            <person name="Kusch H."/>
            <person name="LaButti K."/>
            <person name="Lagendijk E.L."/>
            <person name="Lapidus A."/>
            <person name="Levasseur A."/>
            <person name="Lindquist E."/>
            <person name="Lipzen A."/>
            <person name="Logrieco A.F."/>
            <person name="MacCabe A."/>
            <person name="Maekelae M.R."/>
            <person name="Malavazi I."/>
            <person name="Melin P."/>
            <person name="Meyer V."/>
            <person name="Mielnichuk N."/>
            <person name="Miskei M."/>
            <person name="Molnar A.P."/>
            <person name="Mule G."/>
            <person name="Ngan C.Y."/>
            <person name="Orejas M."/>
            <person name="Orosz E."/>
            <person name="Ouedraogo J.P."/>
            <person name="Overkamp K.M."/>
            <person name="Park H.-S."/>
            <person name="Perrone G."/>
            <person name="Piumi F."/>
            <person name="Punt P.J."/>
            <person name="Ram A.F."/>
            <person name="Ramon A."/>
            <person name="Rauscher S."/>
            <person name="Record E."/>
            <person name="Riano-Pachon D.M."/>
            <person name="Robert V."/>
            <person name="Roehrig J."/>
            <person name="Ruller R."/>
            <person name="Salamov A."/>
            <person name="Salih N.S."/>
            <person name="Samson R.A."/>
            <person name="Sandor E."/>
            <person name="Sanguinetti M."/>
            <person name="Schuetze T."/>
            <person name="Sepcic K."/>
            <person name="Shelest E."/>
            <person name="Sherlock G."/>
            <person name="Sophianopoulou V."/>
            <person name="Squina F.M."/>
            <person name="Sun H."/>
            <person name="Susca A."/>
            <person name="Todd R.B."/>
            <person name="Tsang A."/>
            <person name="Unkles S.E."/>
            <person name="van de Wiele N."/>
            <person name="van Rossen-Uffink D."/>
            <person name="Oliveira J.V."/>
            <person name="Vesth T.C."/>
            <person name="Visser J."/>
            <person name="Yu J.-H."/>
            <person name="Zhou M."/>
            <person name="Andersen M.R."/>
            <person name="Archer D.B."/>
            <person name="Baker S.E."/>
            <person name="Benoit I."/>
            <person name="Brakhage A.A."/>
            <person name="Braus G.H."/>
            <person name="Fischer R."/>
            <person name="Frisvad J.C."/>
            <person name="Goldman G.H."/>
            <person name="Houbraken J."/>
            <person name="Oakley B."/>
            <person name="Pocsi I."/>
            <person name="Scazzocchio C."/>
            <person name="Seiboth B."/>
            <person name="vanKuyk P.A."/>
            <person name="Wortman J."/>
            <person name="Dyer P.S."/>
            <person name="Grigoriev I.V."/>
        </authorList>
    </citation>
    <scope>NUCLEOTIDE SEQUENCE [LARGE SCALE GENOMIC DNA]</scope>
    <source>
        <strain evidence="9">ATCC 16872 / CBS 172.66 / WB 5094</strain>
    </source>
</reference>
<evidence type="ECO:0000256" key="4">
    <source>
        <dbReference type="ARBA" id="ARBA00022857"/>
    </source>
</evidence>
<dbReference type="STRING" id="690307.A0A1L9X0I0"/>
<dbReference type="GO" id="GO:0016651">
    <property type="term" value="F:oxidoreductase activity, acting on NAD(P)H"/>
    <property type="evidence" value="ECO:0007669"/>
    <property type="project" value="InterPro"/>
</dbReference>
<dbReference type="OMA" id="DHKMVTH"/>
<dbReference type="VEuPathDB" id="FungiDB:ASPACDRAFT_26097"/>
<dbReference type="InterPro" id="IPR013149">
    <property type="entry name" value="ADH-like_C"/>
</dbReference>
<organism evidence="8 9">
    <name type="scientific">Aspergillus aculeatus (strain ATCC 16872 / CBS 172.66 / WB 5094)</name>
    <dbReference type="NCBI Taxonomy" id="690307"/>
    <lineage>
        <taxon>Eukaryota</taxon>
        <taxon>Fungi</taxon>
        <taxon>Dikarya</taxon>
        <taxon>Ascomycota</taxon>
        <taxon>Pezizomycotina</taxon>
        <taxon>Eurotiomycetes</taxon>
        <taxon>Eurotiomycetidae</taxon>
        <taxon>Eurotiales</taxon>
        <taxon>Aspergillaceae</taxon>
        <taxon>Aspergillus</taxon>
        <taxon>Aspergillus subgen. Circumdati</taxon>
    </lineage>
</organism>
<dbReference type="InterPro" id="IPR013154">
    <property type="entry name" value="ADH-like_N"/>
</dbReference>
<dbReference type="Gene3D" id="3.40.50.720">
    <property type="entry name" value="NAD(P)-binding Rossmann-like Domain"/>
    <property type="match status" value="1"/>
</dbReference>
<dbReference type="SUPFAM" id="SSF51735">
    <property type="entry name" value="NAD(P)-binding Rossmann-fold domains"/>
    <property type="match status" value="1"/>
</dbReference>
<evidence type="ECO:0000259" key="7">
    <source>
        <dbReference type="SMART" id="SM00829"/>
    </source>
</evidence>
<evidence type="ECO:0000256" key="6">
    <source>
        <dbReference type="SAM" id="MobiDB-lite"/>
    </source>
</evidence>
<dbReference type="GeneID" id="30973204"/>